<keyword evidence="2" id="KW-0732">Signal</keyword>
<dbReference type="Proteomes" id="UP000694844">
    <property type="component" value="Chromosome 1"/>
</dbReference>
<feature type="region of interest" description="Disordered" evidence="1">
    <location>
        <begin position="70"/>
        <end position="109"/>
    </location>
</feature>
<dbReference type="AlphaFoldDB" id="A0A8B8AUI7"/>
<keyword evidence="3" id="KW-1185">Reference proteome</keyword>
<accession>A0A8B8AUI7</accession>
<reference evidence="4" key="2">
    <citation type="submission" date="2025-08" db="UniProtKB">
        <authorList>
            <consortium name="RefSeq"/>
        </authorList>
    </citation>
    <scope>IDENTIFICATION</scope>
    <source>
        <tissue evidence="4">Whole sample</tissue>
    </source>
</reference>
<feature type="region of interest" description="Disordered" evidence="1">
    <location>
        <begin position="124"/>
        <end position="153"/>
    </location>
</feature>
<evidence type="ECO:0000256" key="1">
    <source>
        <dbReference type="SAM" id="MobiDB-lite"/>
    </source>
</evidence>
<dbReference type="SMART" id="SM00209">
    <property type="entry name" value="TSP1"/>
    <property type="match status" value="1"/>
</dbReference>
<reference evidence="3" key="1">
    <citation type="submission" date="2024-06" db="UniProtKB">
        <authorList>
            <consortium name="RefSeq"/>
        </authorList>
    </citation>
    <scope>NUCLEOTIDE SEQUENCE [LARGE SCALE GENOMIC DNA]</scope>
</reference>
<sequence length="171" mass="18557">MEKILVLVCIVLLFVDKGVYAQNDTWSSWLDCDKPCGGGIQRRYRDQCPADEKTCVVIEGQKCNEFDCSLTSTSQSTSSVRSPSTTPIRGESLLSSSITPSTPNDMQEKTSELTTTLLTTYTPKKSTTVSSTTTTTTTTTAPPKQLDNSKSGATHGQLNLMVAGVLLWYIS</sequence>
<dbReference type="Gene3D" id="2.20.100.10">
    <property type="entry name" value="Thrombospondin type-1 (TSP1) repeat"/>
    <property type="match status" value="1"/>
</dbReference>
<feature type="chain" id="PRO_5034397059" evidence="2">
    <location>
        <begin position="22"/>
        <end position="171"/>
    </location>
</feature>
<name>A0A8B8AUI7_CRAVI</name>
<dbReference type="RefSeq" id="XP_022294987.1">
    <property type="nucleotide sequence ID" value="XM_022439279.1"/>
</dbReference>
<dbReference type="SUPFAM" id="SSF82895">
    <property type="entry name" value="TSP-1 type 1 repeat"/>
    <property type="match status" value="1"/>
</dbReference>
<evidence type="ECO:0000313" key="4">
    <source>
        <dbReference type="RefSeq" id="XP_022294987.1"/>
    </source>
</evidence>
<dbReference type="InterPro" id="IPR036383">
    <property type="entry name" value="TSP1_rpt_sf"/>
</dbReference>
<dbReference type="OrthoDB" id="5989160at2759"/>
<feature type="compositionally biased region" description="Low complexity" evidence="1">
    <location>
        <begin position="124"/>
        <end position="140"/>
    </location>
</feature>
<dbReference type="PROSITE" id="PS50092">
    <property type="entry name" value="TSP1"/>
    <property type="match status" value="1"/>
</dbReference>
<organism evidence="3 4">
    <name type="scientific">Crassostrea virginica</name>
    <name type="common">Eastern oyster</name>
    <dbReference type="NCBI Taxonomy" id="6565"/>
    <lineage>
        <taxon>Eukaryota</taxon>
        <taxon>Metazoa</taxon>
        <taxon>Spiralia</taxon>
        <taxon>Lophotrochozoa</taxon>
        <taxon>Mollusca</taxon>
        <taxon>Bivalvia</taxon>
        <taxon>Autobranchia</taxon>
        <taxon>Pteriomorphia</taxon>
        <taxon>Ostreida</taxon>
        <taxon>Ostreoidea</taxon>
        <taxon>Ostreidae</taxon>
        <taxon>Crassostrea</taxon>
    </lineage>
</organism>
<proteinExistence type="predicted"/>
<dbReference type="GeneID" id="111105103"/>
<evidence type="ECO:0000256" key="2">
    <source>
        <dbReference type="SAM" id="SignalP"/>
    </source>
</evidence>
<feature type="compositionally biased region" description="Low complexity" evidence="1">
    <location>
        <begin position="70"/>
        <end position="103"/>
    </location>
</feature>
<protein>
    <submittedName>
        <fullName evidence="4">Uncharacterized protein LOC111105103</fullName>
    </submittedName>
</protein>
<gene>
    <name evidence="4" type="primary">LOC111105103</name>
</gene>
<feature type="signal peptide" evidence="2">
    <location>
        <begin position="1"/>
        <end position="21"/>
    </location>
</feature>
<dbReference type="InterPro" id="IPR000884">
    <property type="entry name" value="TSP1_rpt"/>
</dbReference>
<evidence type="ECO:0000313" key="3">
    <source>
        <dbReference type="Proteomes" id="UP000694844"/>
    </source>
</evidence>
<dbReference type="Pfam" id="PF00090">
    <property type="entry name" value="TSP_1"/>
    <property type="match status" value="1"/>
</dbReference>
<dbReference type="KEGG" id="cvn:111105103"/>